<evidence type="ECO:0000313" key="2">
    <source>
        <dbReference type="EMBL" id="AFZ68922.1"/>
    </source>
</evidence>
<feature type="signal peptide" evidence="1">
    <location>
        <begin position="1"/>
        <end position="23"/>
    </location>
</feature>
<evidence type="ECO:0008006" key="4">
    <source>
        <dbReference type="Google" id="ProtNLM"/>
    </source>
</evidence>
<proteinExistence type="predicted"/>
<evidence type="ECO:0000313" key="3">
    <source>
        <dbReference type="Proteomes" id="UP000010467"/>
    </source>
</evidence>
<keyword evidence="3" id="KW-1185">Reference proteome</keyword>
<dbReference type="eggNOG" id="ENOG50347BH">
    <property type="taxonomic scope" value="Bacteria"/>
</dbReference>
<gene>
    <name evidence="2" type="ordered locus">Deipe_3489</name>
</gene>
<dbReference type="EMBL" id="CP003382">
    <property type="protein sequence ID" value="AFZ68922.1"/>
    <property type="molecule type" value="Genomic_DNA"/>
</dbReference>
<feature type="chain" id="PRO_5003939646" description="Tetratricopeptide repeat protein" evidence="1">
    <location>
        <begin position="24"/>
        <end position="178"/>
    </location>
</feature>
<evidence type="ECO:0000256" key="1">
    <source>
        <dbReference type="SAM" id="SignalP"/>
    </source>
</evidence>
<name>L0A6V1_DEIPD</name>
<sequence>MLSDMKKTLIVSVILGMTTMAFAQTGTTTTTTTTTQTQPAAPATQATGQLSAEQYFARAQEQAVQAEVAYPVAFVDRTLWKAAVTDASMAAMAEPDNREYRSYSAQLYTKTQWWINAYNAWRELGELTEAERDLAALSAAKLGYLALQRGDRDTARTYVTQGMQWRNTQSLQDLMRRL</sequence>
<reference evidence="3" key="1">
    <citation type="submission" date="2012-03" db="EMBL/GenBank/DDBJ databases">
        <title>Complete sequence of chromosome of Deinococcus peraridilitoris DSM 19664.</title>
        <authorList>
            <person name="Lucas S."/>
            <person name="Copeland A."/>
            <person name="Lapidus A."/>
            <person name="Glavina del Rio T."/>
            <person name="Dalin E."/>
            <person name="Tice H."/>
            <person name="Bruce D."/>
            <person name="Goodwin L."/>
            <person name="Pitluck S."/>
            <person name="Peters L."/>
            <person name="Mikhailova N."/>
            <person name="Lu M."/>
            <person name="Kyrpides N."/>
            <person name="Mavromatis K."/>
            <person name="Ivanova N."/>
            <person name="Brettin T."/>
            <person name="Detter J.C."/>
            <person name="Han C."/>
            <person name="Larimer F."/>
            <person name="Land M."/>
            <person name="Hauser L."/>
            <person name="Markowitz V."/>
            <person name="Cheng J.-F."/>
            <person name="Hugenholtz P."/>
            <person name="Woyke T."/>
            <person name="Wu D."/>
            <person name="Pukall R."/>
            <person name="Steenblock K."/>
            <person name="Brambilla E."/>
            <person name="Klenk H.-P."/>
            <person name="Eisen J.A."/>
        </authorList>
    </citation>
    <scope>NUCLEOTIDE SEQUENCE [LARGE SCALE GENOMIC DNA]</scope>
    <source>
        <strain evidence="3">DSM 19664 / LMG 22246 / CIP 109416 / KR-200</strain>
    </source>
</reference>
<dbReference type="PATRIC" id="fig|937777.3.peg.3500"/>
<organism evidence="2 3">
    <name type="scientific">Deinococcus peraridilitoris (strain DSM 19664 / LMG 22246 / CIP 109416 / KR-200)</name>
    <dbReference type="NCBI Taxonomy" id="937777"/>
    <lineage>
        <taxon>Bacteria</taxon>
        <taxon>Thermotogati</taxon>
        <taxon>Deinococcota</taxon>
        <taxon>Deinococci</taxon>
        <taxon>Deinococcales</taxon>
        <taxon>Deinococcaceae</taxon>
        <taxon>Deinococcus</taxon>
    </lineage>
</organism>
<dbReference type="OrthoDB" id="72966at2"/>
<dbReference type="STRING" id="937777.Deipe_3489"/>
<accession>L0A6V1</accession>
<dbReference type="HOGENOM" id="CLU_114459_0_0_0"/>
<dbReference type="KEGG" id="dpd:Deipe_3489"/>
<protein>
    <recommendedName>
        <fullName evidence="4">Tetratricopeptide repeat protein</fullName>
    </recommendedName>
</protein>
<keyword evidence="1" id="KW-0732">Signal</keyword>
<dbReference type="Proteomes" id="UP000010467">
    <property type="component" value="Chromosome"/>
</dbReference>
<dbReference type="AlphaFoldDB" id="L0A6V1"/>